<protein>
    <submittedName>
        <fullName evidence="2">Uncharacterized protein</fullName>
    </submittedName>
</protein>
<dbReference type="Proteomes" id="UP000494165">
    <property type="component" value="Unassembled WGS sequence"/>
</dbReference>
<keyword evidence="1" id="KW-1133">Transmembrane helix</keyword>
<evidence type="ECO:0000313" key="2">
    <source>
        <dbReference type="EMBL" id="CAB3371809.1"/>
    </source>
</evidence>
<name>A0A8S1CRE0_9INSE</name>
<proteinExistence type="predicted"/>
<reference evidence="2 3" key="1">
    <citation type="submission" date="2020-04" db="EMBL/GenBank/DDBJ databases">
        <authorList>
            <person name="Alioto T."/>
            <person name="Alioto T."/>
            <person name="Gomez Garrido J."/>
        </authorList>
    </citation>
    <scope>NUCLEOTIDE SEQUENCE [LARGE SCALE GENOMIC DNA]</scope>
</reference>
<feature type="transmembrane region" description="Helical" evidence="1">
    <location>
        <begin position="12"/>
        <end position="36"/>
    </location>
</feature>
<sequence length="78" mass="8850">MSERDAESCTTVAYFNGLLISGAKISFLIVFLPPAFSSCLLQRRRDVEQAYRETDLIPHDNKALETIKAKLRNITFQS</sequence>
<dbReference type="EMBL" id="CADEPI010000065">
    <property type="protein sequence ID" value="CAB3371809.1"/>
    <property type="molecule type" value="Genomic_DNA"/>
</dbReference>
<keyword evidence="1" id="KW-0812">Transmembrane</keyword>
<keyword evidence="3" id="KW-1185">Reference proteome</keyword>
<evidence type="ECO:0000313" key="3">
    <source>
        <dbReference type="Proteomes" id="UP000494165"/>
    </source>
</evidence>
<dbReference type="AlphaFoldDB" id="A0A8S1CRE0"/>
<evidence type="ECO:0000256" key="1">
    <source>
        <dbReference type="SAM" id="Phobius"/>
    </source>
</evidence>
<gene>
    <name evidence="2" type="ORF">CLODIP_2_CD14752</name>
</gene>
<comment type="caution">
    <text evidence="2">The sequence shown here is derived from an EMBL/GenBank/DDBJ whole genome shotgun (WGS) entry which is preliminary data.</text>
</comment>
<organism evidence="2 3">
    <name type="scientific">Cloeon dipterum</name>
    <dbReference type="NCBI Taxonomy" id="197152"/>
    <lineage>
        <taxon>Eukaryota</taxon>
        <taxon>Metazoa</taxon>
        <taxon>Ecdysozoa</taxon>
        <taxon>Arthropoda</taxon>
        <taxon>Hexapoda</taxon>
        <taxon>Insecta</taxon>
        <taxon>Pterygota</taxon>
        <taxon>Palaeoptera</taxon>
        <taxon>Ephemeroptera</taxon>
        <taxon>Pisciforma</taxon>
        <taxon>Baetidae</taxon>
        <taxon>Cloeon</taxon>
    </lineage>
</organism>
<accession>A0A8S1CRE0</accession>
<keyword evidence="1" id="KW-0472">Membrane</keyword>